<proteinExistence type="predicted"/>
<dbReference type="EMBL" id="FOLE01000011">
    <property type="protein sequence ID" value="SFC86992.1"/>
    <property type="molecule type" value="Genomic_DNA"/>
</dbReference>
<keyword evidence="2" id="KW-1185">Reference proteome</keyword>
<name>A0A1I1MQ46_9BACT</name>
<dbReference type="AlphaFoldDB" id="A0A1I1MQ46"/>
<evidence type="ECO:0000313" key="1">
    <source>
        <dbReference type="EMBL" id="SFC86992.1"/>
    </source>
</evidence>
<organism evidence="1 2">
    <name type="scientific">Flexibacter flexilis DSM 6793</name>
    <dbReference type="NCBI Taxonomy" id="927664"/>
    <lineage>
        <taxon>Bacteria</taxon>
        <taxon>Pseudomonadati</taxon>
        <taxon>Bacteroidota</taxon>
        <taxon>Cytophagia</taxon>
        <taxon>Cytophagales</taxon>
        <taxon>Flexibacteraceae</taxon>
        <taxon>Flexibacter</taxon>
    </lineage>
</organism>
<accession>A0A1I1MQ46</accession>
<dbReference type="STRING" id="927664.SAMN05421780_11121"/>
<reference evidence="1 2" key="1">
    <citation type="submission" date="2016-10" db="EMBL/GenBank/DDBJ databases">
        <authorList>
            <person name="de Groot N.N."/>
        </authorList>
    </citation>
    <scope>NUCLEOTIDE SEQUENCE [LARGE SCALE GENOMIC DNA]</scope>
    <source>
        <strain evidence="1 2">DSM 6793</strain>
    </source>
</reference>
<evidence type="ECO:0000313" key="2">
    <source>
        <dbReference type="Proteomes" id="UP000199514"/>
    </source>
</evidence>
<sequence>MSKDKEKATPEKEGLQLVENANTDVSLRLRCLEMAAGAGDILSKMHEAKTMYNWIVGCEKPSKPIKQ</sequence>
<gene>
    <name evidence="1" type="ORF">SAMN05421780_11121</name>
</gene>
<dbReference type="Proteomes" id="UP000199514">
    <property type="component" value="Unassembled WGS sequence"/>
</dbReference>
<protein>
    <submittedName>
        <fullName evidence="1">Uncharacterized protein</fullName>
    </submittedName>
</protein>
<dbReference type="RefSeq" id="WP_091515524.1">
    <property type="nucleotide sequence ID" value="NZ_FOLE01000011.1"/>
</dbReference>